<dbReference type="GO" id="GO:0046872">
    <property type="term" value="F:metal ion binding"/>
    <property type="evidence" value="ECO:0007669"/>
    <property type="project" value="UniProtKB-KW"/>
</dbReference>
<evidence type="ECO:0000256" key="1">
    <source>
        <dbReference type="ARBA" id="ARBA00009275"/>
    </source>
</evidence>
<comment type="caution">
    <text evidence="5">The sequence shown here is derived from an EMBL/GenBank/DDBJ whole genome shotgun (WGS) entry which is preliminary data.</text>
</comment>
<dbReference type="EMBL" id="NRSJ01000021">
    <property type="protein sequence ID" value="MBK1705365.1"/>
    <property type="molecule type" value="Genomic_DNA"/>
</dbReference>
<name>A0AAJ0XAQ5_9GAMM</name>
<gene>
    <name evidence="5" type="ORF">CKO40_12610</name>
</gene>
<dbReference type="PANTHER" id="PTHR46124:SF2">
    <property type="entry name" value="D-AMINOACYL-TRNA DEACYLASE"/>
    <property type="match status" value="1"/>
</dbReference>
<dbReference type="GO" id="GO:0005829">
    <property type="term" value="C:cytosol"/>
    <property type="evidence" value="ECO:0007669"/>
    <property type="project" value="TreeGrafter"/>
</dbReference>
<dbReference type="PIRSF" id="PIRSF005902">
    <property type="entry name" value="DNase_TatD"/>
    <property type="match status" value="1"/>
</dbReference>
<dbReference type="CDD" id="cd01310">
    <property type="entry name" value="TatD_DNAse"/>
    <property type="match status" value="1"/>
</dbReference>
<evidence type="ECO:0000256" key="3">
    <source>
        <dbReference type="ARBA" id="ARBA00022801"/>
    </source>
</evidence>
<dbReference type="InterPro" id="IPR015991">
    <property type="entry name" value="TatD/YcfH-like"/>
</dbReference>
<feature type="binding site" evidence="4">
    <location>
        <position position="130"/>
    </location>
    <ligand>
        <name>a divalent metal cation</name>
        <dbReference type="ChEBI" id="CHEBI:60240"/>
        <label>2</label>
    </ligand>
</feature>
<comment type="similarity">
    <text evidence="1">Belongs to the metallo-dependent hydrolases superfamily. TatD-type hydrolase family.</text>
</comment>
<feature type="binding site" evidence="4">
    <location>
        <position position="205"/>
    </location>
    <ligand>
        <name>a divalent metal cation</name>
        <dbReference type="ChEBI" id="CHEBI:60240"/>
        <label>1</label>
    </ligand>
</feature>
<feature type="binding site" evidence="4">
    <location>
        <position position="155"/>
    </location>
    <ligand>
        <name>a divalent metal cation</name>
        <dbReference type="ChEBI" id="CHEBI:60240"/>
        <label>2</label>
    </ligand>
</feature>
<proteinExistence type="inferred from homology"/>
<dbReference type="SUPFAM" id="SSF51556">
    <property type="entry name" value="Metallo-dependent hydrolases"/>
    <property type="match status" value="1"/>
</dbReference>
<dbReference type="NCBIfam" id="TIGR00010">
    <property type="entry name" value="YchF/TatD family DNA exonuclease"/>
    <property type="match status" value="1"/>
</dbReference>
<feature type="binding site" evidence="4">
    <location>
        <position position="94"/>
    </location>
    <ligand>
        <name>a divalent metal cation</name>
        <dbReference type="ChEBI" id="CHEBI:60240"/>
        <label>1</label>
    </ligand>
</feature>
<dbReference type="GO" id="GO:0004536">
    <property type="term" value="F:DNA nuclease activity"/>
    <property type="evidence" value="ECO:0007669"/>
    <property type="project" value="InterPro"/>
</dbReference>
<evidence type="ECO:0000256" key="2">
    <source>
        <dbReference type="ARBA" id="ARBA00022723"/>
    </source>
</evidence>
<dbReference type="Pfam" id="PF01026">
    <property type="entry name" value="TatD_DNase"/>
    <property type="match status" value="1"/>
</dbReference>
<keyword evidence="3" id="KW-0378">Hydrolase</keyword>
<dbReference type="Gene3D" id="3.20.20.140">
    <property type="entry name" value="Metal-dependent hydrolases"/>
    <property type="match status" value="1"/>
</dbReference>
<reference evidence="5" key="1">
    <citation type="submission" date="2017-08" db="EMBL/GenBank/DDBJ databases">
        <authorList>
            <person name="Imhoff J.F."/>
            <person name="Rahn T."/>
            <person name="Kuenzel S."/>
            <person name="Neulinger S.C."/>
        </authorList>
    </citation>
    <scope>NUCLEOTIDE SEQUENCE</scope>
    <source>
        <strain evidence="5">DSM 11080</strain>
    </source>
</reference>
<dbReference type="InterPro" id="IPR001130">
    <property type="entry name" value="TatD-like"/>
</dbReference>
<evidence type="ECO:0000256" key="4">
    <source>
        <dbReference type="PIRSR" id="PIRSR005902-1"/>
    </source>
</evidence>
<dbReference type="PROSITE" id="PS01091">
    <property type="entry name" value="TATD_3"/>
    <property type="match status" value="1"/>
</dbReference>
<feature type="binding site" evidence="4">
    <location>
        <position position="6"/>
    </location>
    <ligand>
        <name>a divalent metal cation</name>
        <dbReference type="ChEBI" id="CHEBI:60240"/>
        <label>1</label>
    </ligand>
</feature>
<accession>A0AAJ0XAQ5</accession>
<keyword evidence="2 4" id="KW-0479">Metal-binding</keyword>
<evidence type="ECO:0000313" key="6">
    <source>
        <dbReference type="Proteomes" id="UP001296776"/>
    </source>
</evidence>
<feature type="binding site" evidence="4">
    <location>
        <position position="8"/>
    </location>
    <ligand>
        <name>a divalent metal cation</name>
        <dbReference type="ChEBI" id="CHEBI:60240"/>
        <label>1</label>
    </ligand>
</feature>
<dbReference type="PROSITE" id="PS01137">
    <property type="entry name" value="TATD_1"/>
    <property type="match status" value="1"/>
</dbReference>
<evidence type="ECO:0000313" key="5">
    <source>
        <dbReference type="EMBL" id="MBK1705365.1"/>
    </source>
</evidence>
<keyword evidence="6" id="KW-1185">Reference proteome</keyword>
<dbReference type="PANTHER" id="PTHR46124">
    <property type="entry name" value="D-AMINOACYL-TRNA DEACYLASE"/>
    <property type="match status" value="1"/>
</dbReference>
<organism evidence="5 6">
    <name type="scientific">Halochromatium glycolicum</name>
    <dbReference type="NCBI Taxonomy" id="85075"/>
    <lineage>
        <taxon>Bacteria</taxon>
        <taxon>Pseudomonadati</taxon>
        <taxon>Pseudomonadota</taxon>
        <taxon>Gammaproteobacteria</taxon>
        <taxon>Chromatiales</taxon>
        <taxon>Chromatiaceae</taxon>
        <taxon>Halochromatium</taxon>
    </lineage>
</organism>
<dbReference type="InterPro" id="IPR018228">
    <property type="entry name" value="DNase_TatD-rel_CS"/>
</dbReference>
<protein>
    <submittedName>
        <fullName evidence="5">TatD family deoxyribonuclease</fullName>
    </submittedName>
</protein>
<dbReference type="AlphaFoldDB" id="A0AAJ0XAQ5"/>
<dbReference type="FunFam" id="3.20.20.140:FF:000005">
    <property type="entry name" value="TatD family hydrolase"/>
    <property type="match status" value="1"/>
</dbReference>
<dbReference type="GO" id="GO:0016788">
    <property type="term" value="F:hydrolase activity, acting on ester bonds"/>
    <property type="evidence" value="ECO:0007669"/>
    <property type="project" value="InterPro"/>
</dbReference>
<sequence>MFVDSHCHLDRVDLSPYAGDFDAMIAEARRDGVQHMLCVCIDLEHYGPMRRLVADYGDISVSVGVHPNEQSAAEPEVEQLIKMASDPAVVAIGETGLDYHYNDGDLDWQRRRFETHIAAARAVGKPLIIHTRDARADTIELMRASDAGAAGGVMHCFTENWEMARQALDLGFYISFSGILTFKNAGDLRDVAARVPLDRLLIETDSPYLAPVPHRGKKNEPRFVPHVAAQIAALHDLPVEQVAEITSANFFTLFERATEQRVDPVKARAS</sequence>
<dbReference type="Proteomes" id="UP001296776">
    <property type="component" value="Unassembled WGS sequence"/>
</dbReference>
<dbReference type="RefSeq" id="WP_200346576.1">
    <property type="nucleotide sequence ID" value="NZ_NRSJ01000021.1"/>
</dbReference>
<dbReference type="InterPro" id="IPR032466">
    <property type="entry name" value="Metal_Hydrolase"/>
</dbReference>
<reference evidence="5" key="2">
    <citation type="journal article" date="2020" name="Microorganisms">
        <title>Osmotic Adaptation and Compatible Solute Biosynthesis of Phototrophic Bacteria as Revealed from Genome Analyses.</title>
        <authorList>
            <person name="Imhoff J.F."/>
            <person name="Rahn T."/>
            <person name="Kunzel S."/>
            <person name="Keller A."/>
            <person name="Neulinger S.C."/>
        </authorList>
    </citation>
    <scope>NUCLEOTIDE SEQUENCE</scope>
    <source>
        <strain evidence="5">DSM 11080</strain>
    </source>
</reference>